<dbReference type="Gene3D" id="2.40.50.100">
    <property type="match status" value="1"/>
</dbReference>
<dbReference type="InterPro" id="IPR050739">
    <property type="entry name" value="MFP"/>
</dbReference>
<reference evidence="3" key="1">
    <citation type="submission" date="2019-04" db="EMBL/GenBank/DDBJ databases">
        <title>Complete genome sequence of Sphingomonas sp. W1-2-3.</title>
        <authorList>
            <person name="Im W.T."/>
        </authorList>
    </citation>
    <scope>NUCLEOTIDE SEQUENCE [LARGE SCALE GENOMIC DNA]</scope>
    <source>
        <strain evidence="3">W1-2-3</strain>
    </source>
</reference>
<protein>
    <submittedName>
        <fullName evidence="2">Biotin/lipoyl-binding protein</fullName>
    </submittedName>
</protein>
<dbReference type="KEGG" id="hgn:E6W36_11575"/>
<keyword evidence="1" id="KW-0812">Transmembrane</keyword>
<dbReference type="SUPFAM" id="SSF111369">
    <property type="entry name" value="HlyD-like secretion proteins"/>
    <property type="match status" value="1"/>
</dbReference>
<accession>A0A4D7BWY4</accession>
<organism evidence="2 3">
    <name type="scientific">Hankyongella ginsenosidimutans</name>
    <dbReference type="NCBI Taxonomy" id="1763828"/>
    <lineage>
        <taxon>Bacteria</taxon>
        <taxon>Pseudomonadati</taxon>
        <taxon>Pseudomonadota</taxon>
        <taxon>Alphaproteobacteria</taxon>
        <taxon>Sphingomonadales</taxon>
        <taxon>Sphingomonadaceae</taxon>
        <taxon>Hankyongella</taxon>
    </lineage>
</organism>
<evidence type="ECO:0000256" key="1">
    <source>
        <dbReference type="SAM" id="Phobius"/>
    </source>
</evidence>
<keyword evidence="3" id="KW-1185">Reference proteome</keyword>
<keyword evidence="1" id="KW-0472">Membrane</keyword>
<dbReference type="PANTHER" id="PTHR30386:SF27">
    <property type="entry name" value="MEMBRANE FUSION PROTEIN (MFP) FAMILY PROTEIN"/>
    <property type="match status" value="1"/>
</dbReference>
<gene>
    <name evidence="2" type="ORF">E6W36_11575</name>
</gene>
<evidence type="ECO:0000313" key="2">
    <source>
        <dbReference type="EMBL" id="QCI79909.1"/>
    </source>
</evidence>
<dbReference type="PRINTS" id="PR01490">
    <property type="entry name" value="RTXTOXIND"/>
</dbReference>
<keyword evidence="1" id="KW-1133">Transmembrane helix</keyword>
<dbReference type="PANTHER" id="PTHR30386">
    <property type="entry name" value="MEMBRANE FUSION SUBUNIT OF EMRAB-TOLC MULTIDRUG EFFLUX PUMP"/>
    <property type="match status" value="1"/>
</dbReference>
<feature type="transmembrane region" description="Helical" evidence="1">
    <location>
        <begin position="46"/>
        <end position="64"/>
    </location>
</feature>
<dbReference type="Proteomes" id="UP000298714">
    <property type="component" value="Chromosome"/>
</dbReference>
<dbReference type="AlphaFoldDB" id="A0A4D7BWY4"/>
<evidence type="ECO:0000313" key="3">
    <source>
        <dbReference type="Proteomes" id="UP000298714"/>
    </source>
</evidence>
<dbReference type="Gene3D" id="1.10.287.470">
    <property type="entry name" value="Helix hairpin bin"/>
    <property type="match status" value="1"/>
</dbReference>
<name>A0A4D7BWY4_9SPHN</name>
<sequence>MAHHWRVLRDAWALERARVRRAWRETDFLPAALEVVETPPNPLGRAILWVLMGFVVLALAWSVLARLDVVAVAPAKVIAVGRNKLVQAADVGVVRAIHVRDGQHVTKGQPLLTLDPTSTGAERAQARAQLEQAAMDAARNRALLAVLSGKPPAFVPPAGAAPRWSPCRSS</sequence>
<proteinExistence type="predicted"/>
<dbReference type="EMBL" id="CP039704">
    <property type="protein sequence ID" value="QCI79909.1"/>
    <property type="molecule type" value="Genomic_DNA"/>
</dbReference>